<evidence type="ECO:0000313" key="15">
    <source>
        <dbReference type="Proteomes" id="UP000320390"/>
    </source>
</evidence>
<keyword evidence="6 9" id="KW-0456">Lyase</keyword>
<dbReference type="EMBL" id="CP036434">
    <property type="protein sequence ID" value="QDV06884.1"/>
    <property type="molecule type" value="Genomic_DNA"/>
</dbReference>
<keyword evidence="4 9" id="KW-0068">Autocatalytic cleavage</keyword>
<dbReference type="PIRSF" id="PIRSF006246">
    <property type="entry name" value="Asp_decarbox"/>
    <property type="match status" value="1"/>
</dbReference>
<evidence type="ECO:0000256" key="10">
    <source>
        <dbReference type="PIRSR" id="PIRSR006246-1"/>
    </source>
</evidence>
<dbReference type="GO" id="GO:0006523">
    <property type="term" value="P:alanine biosynthetic process"/>
    <property type="evidence" value="ECO:0007669"/>
    <property type="project" value="InterPro"/>
</dbReference>
<feature type="chain" id="PRO_5023408918" description="Aspartate 1-decarboxylase beta chain" evidence="9 13">
    <location>
        <begin position="1"/>
        <end position="23"/>
    </location>
</feature>
<dbReference type="PANTHER" id="PTHR21012:SF0">
    <property type="entry name" value="ASPARTATE 1-DECARBOXYLASE"/>
    <property type="match status" value="1"/>
</dbReference>
<dbReference type="PANTHER" id="PTHR21012">
    <property type="entry name" value="ASPARTATE 1-DECARBOXYLASE"/>
    <property type="match status" value="1"/>
</dbReference>
<keyword evidence="15" id="KW-1185">Reference proteome</keyword>
<evidence type="ECO:0000256" key="1">
    <source>
        <dbReference type="ARBA" id="ARBA00022490"/>
    </source>
</evidence>
<dbReference type="OrthoDB" id="9803983at2"/>
<dbReference type="EC" id="4.1.1.11" evidence="9"/>
<dbReference type="InterPro" id="IPR003190">
    <property type="entry name" value="Asp_decarbox"/>
</dbReference>
<feature type="binding site" evidence="9 11">
    <location>
        <position position="56"/>
    </location>
    <ligand>
        <name>substrate</name>
    </ligand>
</feature>
<dbReference type="GO" id="GO:0004068">
    <property type="term" value="F:aspartate 1-decarboxylase activity"/>
    <property type="evidence" value="ECO:0007669"/>
    <property type="project" value="UniProtKB-UniRule"/>
</dbReference>
<feature type="binding site" evidence="9 11">
    <location>
        <begin position="72"/>
        <end position="74"/>
    </location>
    <ligand>
        <name>substrate</name>
    </ligand>
</feature>
<comment type="cofactor">
    <cofactor evidence="9 10">
        <name>pyruvate</name>
        <dbReference type="ChEBI" id="CHEBI:15361"/>
    </cofactor>
    <text evidence="9 10">Binds 1 pyruvoyl group covalently per subunit.</text>
</comment>
<keyword evidence="2 9" id="KW-0566">Pantothenate biosynthesis</keyword>
<evidence type="ECO:0000256" key="4">
    <source>
        <dbReference type="ARBA" id="ARBA00022813"/>
    </source>
</evidence>
<proteinExistence type="inferred from homology"/>
<dbReference type="RefSeq" id="WP_145197457.1">
    <property type="nucleotide sequence ID" value="NZ_CP036434.1"/>
</dbReference>
<reference evidence="14 15" key="1">
    <citation type="submission" date="2019-02" db="EMBL/GenBank/DDBJ databases">
        <title>Deep-cultivation of Planctomycetes and their phenomic and genomic characterization uncovers novel biology.</title>
        <authorList>
            <person name="Wiegand S."/>
            <person name="Jogler M."/>
            <person name="Boedeker C."/>
            <person name="Pinto D."/>
            <person name="Vollmers J."/>
            <person name="Rivas-Marin E."/>
            <person name="Kohn T."/>
            <person name="Peeters S.H."/>
            <person name="Heuer A."/>
            <person name="Rast P."/>
            <person name="Oberbeckmann S."/>
            <person name="Bunk B."/>
            <person name="Jeske O."/>
            <person name="Meyerdierks A."/>
            <person name="Storesund J.E."/>
            <person name="Kallscheuer N."/>
            <person name="Luecker S."/>
            <person name="Lage O.M."/>
            <person name="Pohl T."/>
            <person name="Merkel B.J."/>
            <person name="Hornburger P."/>
            <person name="Mueller R.-W."/>
            <person name="Bruemmer F."/>
            <person name="Labrenz M."/>
            <person name="Spormann A.M."/>
            <person name="Op den Camp H."/>
            <person name="Overmann J."/>
            <person name="Amann R."/>
            <person name="Jetten M.S.M."/>
            <person name="Mascher T."/>
            <person name="Medema M.H."/>
            <person name="Devos D.P."/>
            <person name="Kaster A.-K."/>
            <person name="Ovreas L."/>
            <person name="Rohde M."/>
            <person name="Galperin M.Y."/>
            <person name="Jogler C."/>
        </authorList>
    </citation>
    <scope>NUCLEOTIDE SEQUENCE [LARGE SCALE GENOMIC DNA]</scope>
    <source>
        <strain evidence="14 15">Poly30</strain>
    </source>
</reference>
<evidence type="ECO:0000256" key="11">
    <source>
        <dbReference type="PIRSR" id="PIRSR006246-2"/>
    </source>
</evidence>
<name>A0A518ES18_9BACT</name>
<evidence type="ECO:0000256" key="5">
    <source>
        <dbReference type="ARBA" id="ARBA00023145"/>
    </source>
</evidence>
<gene>
    <name evidence="9 14" type="primary">panD</name>
    <name evidence="14" type="ORF">Poly30_24010</name>
</gene>
<dbReference type="GO" id="GO:0015940">
    <property type="term" value="P:pantothenate biosynthetic process"/>
    <property type="evidence" value="ECO:0007669"/>
    <property type="project" value="UniProtKB-UniRule"/>
</dbReference>
<dbReference type="AlphaFoldDB" id="A0A518ES18"/>
<dbReference type="NCBIfam" id="TIGR00223">
    <property type="entry name" value="panD"/>
    <property type="match status" value="1"/>
</dbReference>
<evidence type="ECO:0000256" key="7">
    <source>
        <dbReference type="ARBA" id="ARBA00023270"/>
    </source>
</evidence>
<dbReference type="Proteomes" id="UP000320390">
    <property type="component" value="Chromosome"/>
</dbReference>
<comment type="subcellular location">
    <subcellularLocation>
        <location evidence="9">Cytoplasm</location>
    </subcellularLocation>
</comment>
<evidence type="ECO:0000256" key="9">
    <source>
        <dbReference type="HAMAP-Rule" id="MF_00446"/>
    </source>
</evidence>
<accession>A0A518ES18</accession>
<keyword evidence="8 9" id="KW-0670">Pyruvate</keyword>
<feature type="active site" description="Proton donor" evidence="9 10">
    <location>
        <position position="57"/>
    </location>
</feature>
<keyword evidence="3 9" id="KW-0210">Decarboxylase</keyword>
<dbReference type="InterPro" id="IPR009010">
    <property type="entry name" value="Asp_de-COase-like_dom_sf"/>
</dbReference>
<feature type="active site" description="Schiff-base intermediate with substrate; via pyruvic acid" evidence="9 10">
    <location>
        <position position="24"/>
    </location>
</feature>
<comment type="subunit">
    <text evidence="9">Heterooctamer of four alpha and four beta subunits.</text>
</comment>
<dbReference type="SUPFAM" id="SSF50692">
    <property type="entry name" value="ADC-like"/>
    <property type="match status" value="1"/>
</dbReference>
<evidence type="ECO:0000256" key="3">
    <source>
        <dbReference type="ARBA" id="ARBA00022793"/>
    </source>
</evidence>
<feature type="chain" id="PRO_5023408917" description="Aspartate 1-decarboxylase alpha chain" evidence="9 13">
    <location>
        <begin position="24"/>
        <end position="128"/>
    </location>
</feature>
<evidence type="ECO:0000256" key="2">
    <source>
        <dbReference type="ARBA" id="ARBA00022655"/>
    </source>
</evidence>
<protein>
    <recommendedName>
        <fullName evidence="9">Aspartate 1-decarboxylase</fullName>
        <ecNumber evidence="9">4.1.1.11</ecNumber>
    </recommendedName>
    <alternativeName>
        <fullName evidence="9">Aspartate alpha-decarboxylase</fullName>
    </alternativeName>
    <component>
        <recommendedName>
            <fullName evidence="9">Aspartate 1-decarboxylase beta chain</fullName>
        </recommendedName>
    </component>
    <component>
        <recommendedName>
            <fullName evidence="9">Aspartate 1-decarboxylase alpha chain</fullName>
        </recommendedName>
    </component>
</protein>
<comment type="catalytic activity">
    <reaction evidence="9">
        <text>L-aspartate + H(+) = beta-alanine + CO2</text>
        <dbReference type="Rhea" id="RHEA:19497"/>
        <dbReference type="ChEBI" id="CHEBI:15378"/>
        <dbReference type="ChEBI" id="CHEBI:16526"/>
        <dbReference type="ChEBI" id="CHEBI:29991"/>
        <dbReference type="ChEBI" id="CHEBI:57966"/>
        <dbReference type="EC" id="4.1.1.11"/>
    </reaction>
</comment>
<evidence type="ECO:0000256" key="8">
    <source>
        <dbReference type="ARBA" id="ARBA00023317"/>
    </source>
</evidence>
<dbReference type="HAMAP" id="MF_00446">
    <property type="entry name" value="PanD"/>
    <property type="match status" value="1"/>
</dbReference>
<comment type="function">
    <text evidence="9">Catalyzes the pyruvoyl-dependent decarboxylation of aspartate to produce beta-alanine.</text>
</comment>
<evidence type="ECO:0000313" key="14">
    <source>
        <dbReference type="EMBL" id="QDV06884.1"/>
    </source>
</evidence>
<dbReference type="UniPathway" id="UPA00028">
    <property type="reaction ID" value="UER00002"/>
</dbReference>
<keyword evidence="5 9" id="KW-0865">Zymogen</keyword>
<keyword evidence="7 9" id="KW-0704">Schiff base</keyword>
<dbReference type="CDD" id="cd06919">
    <property type="entry name" value="Asp_decarbox"/>
    <property type="match status" value="1"/>
</dbReference>
<sequence>MRQFLRAKIHRATVTEANLEYIGSVTIDSELMERVDIAPYERVLIVDNTNGSRLETYAIPGPAGSGVVCINGAAAHLVREGDQVILMAFGYGDQPEAPKQILVDDENRFVREIETHERGVIGAASAAR</sequence>
<comment type="PTM">
    <text evidence="9 12">Is synthesized initially as an inactive proenzyme, which is activated by self-cleavage at a specific serine bond to produce a beta-subunit with a hydroxyl group at its C-terminus and an alpha-subunit with a pyruvoyl group at its N-terminus.</text>
</comment>
<feature type="modified residue" description="Pyruvic acid (Ser)" evidence="9 12">
    <location>
        <position position="24"/>
    </location>
</feature>
<dbReference type="Gene3D" id="2.40.40.20">
    <property type="match status" value="1"/>
</dbReference>
<dbReference type="Pfam" id="PF02261">
    <property type="entry name" value="Asp_decarbox"/>
    <property type="match status" value="1"/>
</dbReference>
<organism evidence="14 15">
    <name type="scientific">Saltatorellus ferox</name>
    <dbReference type="NCBI Taxonomy" id="2528018"/>
    <lineage>
        <taxon>Bacteria</taxon>
        <taxon>Pseudomonadati</taxon>
        <taxon>Planctomycetota</taxon>
        <taxon>Planctomycetia</taxon>
        <taxon>Planctomycetia incertae sedis</taxon>
        <taxon>Saltatorellus</taxon>
    </lineage>
</organism>
<keyword evidence="1 9" id="KW-0963">Cytoplasm</keyword>
<dbReference type="GO" id="GO:0005829">
    <property type="term" value="C:cytosol"/>
    <property type="evidence" value="ECO:0007669"/>
    <property type="project" value="TreeGrafter"/>
</dbReference>
<evidence type="ECO:0000256" key="6">
    <source>
        <dbReference type="ARBA" id="ARBA00023239"/>
    </source>
</evidence>
<comment type="pathway">
    <text evidence="9">Cofactor biosynthesis; (R)-pantothenate biosynthesis; beta-alanine from L-aspartate: step 1/1.</text>
</comment>
<evidence type="ECO:0000256" key="12">
    <source>
        <dbReference type="PIRSR" id="PIRSR006246-3"/>
    </source>
</evidence>
<evidence type="ECO:0000256" key="13">
    <source>
        <dbReference type="PIRSR" id="PIRSR006246-5"/>
    </source>
</evidence>
<comment type="similarity">
    <text evidence="9">Belongs to the PanD family.</text>
</comment>